<protein>
    <recommendedName>
        <fullName evidence="2">DUF547 domain-containing protein</fullName>
    </recommendedName>
</protein>
<gene>
    <name evidence="3" type="ORF">GCM10011309_23240</name>
</gene>
<dbReference type="AlphaFoldDB" id="A0A918KQ38"/>
<dbReference type="Pfam" id="PF04784">
    <property type="entry name" value="DUF547"/>
    <property type="match status" value="1"/>
</dbReference>
<feature type="domain" description="DUF547" evidence="2">
    <location>
        <begin position="135"/>
        <end position="249"/>
    </location>
</feature>
<keyword evidence="4" id="KW-1185">Reference proteome</keyword>
<accession>A0A918KQ38</accession>
<feature type="chain" id="PRO_5037571409" description="DUF547 domain-containing protein" evidence="1">
    <location>
        <begin position="29"/>
        <end position="379"/>
    </location>
</feature>
<sequence length="379" mass="42933">MKRFLASTAIVTMALMTASFVATPVAQAAENVVITSKAAPLTQFTPQPSKNTQIGYRAWSDLLGDIILFMGPSTRQNWKAPERELGSRISRTHNSPYRMEGNKVLYPYMRGNIKTAIEEYVVELEGIGNRIDIPAMPRNEQLAYWINLHNALVINIVAENYPGPQRKPENIKPVEGSDLTLHDAKVITIDGVPLSLRDIRERIVYPNWSSPDVPMAFYLGDASSPSLSNVAYLPSELGTQLKANAEEYVNSLRGIDDGKVSRVFHDVAPWYFPDLNADLDAYFQRRMREEVFREYSNKGYRGVNRYDNTVNDITAGWGERGRQRLSVSSDIDGFAFGKEVQQFFVDRAEKIERLRKEPWFKRGTVTIIDIETEDTGEVK</sequence>
<dbReference type="RefSeq" id="WP_189586050.1">
    <property type="nucleotide sequence ID" value="NZ_BMYV01000002.1"/>
</dbReference>
<comment type="caution">
    <text evidence="3">The sequence shown here is derived from an EMBL/GenBank/DDBJ whole genome shotgun (WGS) entry which is preliminary data.</text>
</comment>
<proteinExistence type="predicted"/>
<dbReference type="EMBL" id="BMYV01000002">
    <property type="protein sequence ID" value="GGX72286.1"/>
    <property type="molecule type" value="Genomic_DNA"/>
</dbReference>
<name>A0A918KQ38_9PROT</name>
<keyword evidence="1" id="KW-0732">Signal</keyword>
<evidence type="ECO:0000259" key="2">
    <source>
        <dbReference type="Pfam" id="PF04784"/>
    </source>
</evidence>
<dbReference type="Proteomes" id="UP000600865">
    <property type="component" value="Unassembled WGS sequence"/>
</dbReference>
<dbReference type="InterPro" id="IPR006869">
    <property type="entry name" value="DUF547"/>
</dbReference>
<evidence type="ECO:0000256" key="1">
    <source>
        <dbReference type="SAM" id="SignalP"/>
    </source>
</evidence>
<organism evidence="3 4">
    <name type="scientific">Litorimonas cladophorae</name>
    <dbReference type="NCBI Taxonomy" id="1220491"/>
    <lineage>
        <taxon>Bacteria</taxon>
        <taxon>Pseudomonadati</taxon>
        <taxon>Pseudomonadota</taxon>
        <taxon>Alphaproteobacteria</taxon>
        <taxon>Maricaulales</taxon>
        <taxon>Robiginitomaculaceae</taxon>
    </lineage>
</organism>
<evidence type="ECO:0000313" key="4">
    <source>
        <dbReference type="Proteomes" id="UP000600865"/>
    </source>
</evidence>
<reference evidence="3 4" key="1">
    <citation type="journal article" date="2014" name="Int. J. Syst. Evol. Microbiol.">
        <title>Complete genome sequence of Corynebacterium casei LMG S-19264T (=DSM 44701T), isolated from a smear-ripened cheese.</title>
        <authorList>
            <consortium name="US DOE Joint Genome Institute (JGI-PGF)"/>
            <person name="Walter F."/>
            <person name="Albersmeier A."/>
            <person name="Kalinowski J."/>
            <person name="Ruckert C."/>
        </authorList>
    </citation>
    <scope>NUCLEOTIDE SEQUENCE [LARGE SCALE GENOMIC DNA]</scope>
    <source>
        <strain evidence="3 4">KCTC 23968</strain>
    </source>
</reference>
<evidence type="ECO:0000313" key="3">
    <source>
        <dbReference type="EMBL" id="GGX72286.1"/>
    </source>
</evidence>
<feature type="signal peptide" evidence="1">
    <location>
        <begin position="1"/>
        <end position="28"/>
    </location>
</feature>